<feature type="repeat" description="ANK" evidence="3">
    <location>
        <begin position="169"/>
        <end position="201"/>
    </location>
</feature>
<dbReference type="InterPro" id="IPR023780">
    <property type="entry name" value="Chromo_domain"/>
</dbReference>
<dbReference type="PROSITE" id="PS50013">
    <property type="entry name" value="CHROMO_2"/>
    <property type="match status" value="1"/>
</dbReference>
<accession>A0A8T3BSW6</accession>
<sequence>MEVVLKHPSHSRLKLPLIFFRSSPSNPLTITIPSSSRRHRGRLPPALLSTTFQDQYSPSPIKETKTSTEPSPDDDSFGEVNRIIGRRTVRTPVFAEDGSVSTEKSTEYLIEWKDGHAPSWISATGIAADVVAEYETPWWTAARKADAAALSLLLSDESVSRDPNAEDADGRTALHFAAGLGSEECIKVLAESGVNVDQRDGAGLTPLHMAAGYGRAGAVRALVEAGADAVAEDQRGRTALDLAREVMGATSKGDFGRRVALEATVVEVERAVYEWGEVERVVDARGEGRAREYLVEWRDGGEREWVKKAWVAEDLVADFEAGLEYGVAEEVMGEREVDGGGKEYLVKWEDIEEATWEPEENVDAELVLEFKRKKQQKPEGFSCSSK</sequence>
<dbReference type="PANTHER" id="PTHR24171">
    <property type="entry name" value="ANKYRIN REPEAT DOMAIN-CONTAINING PROTEIN 39-RELATED"/>
    <property type="match status" value="1"/>
</dbReference>
<evidence type="ECO:0000313" key="6">
    <source>
        <dbReference type="EMBL" id="KAI0520328.1"/>
    </source>
</evidence>
<dbReference type="Pfam" id="PF13857">
    <property type="entry name" value="Ank_5"/>
    <property type="match status" value="1"/>
</dbReference>
<organism evidence="6 7">
    <name type="scientific">Dendrobium nobile</name>
    <name type="common">Orchid</name>
    <dbReference type="NCBI Taxonomy" id="94219"/>
    <lineage>
        <taxon>Eukaryota</taxon>
        <taxon>Viridiplantae</taxon>
        <taxon>Streptophyta</taxon>
        <taxon>Embryophyta</taxon>
        <taxon>Tracheophyta</taxon>
        <taxon>Spermatophyta</taxon>
        <taxon>Magnoliopsida</taxon>
        <taxon>Liliopsida</taxon>
        <taxon>Asparagales</taxon>
        <taxon>Orchidaceae</taxon>
        <taxon>Epidendroideae</taxon>
        <taxon>Malaxideae</taxon>
        <taxon>Dendrobiinae</taxon>
        <taxon>Dendrobium</taxon>
    </lineage>
</organism>
<dbReference type="InterPro" id="IPR000953">
    <property type="entry name" value="Chromo/chromo_shadow_dom"/>
</dbReference>
<evidence type="ECO:0000259" key="5">
    <source>
        <dbReference type="PROSITE" id="PS50013"/>
    </source>
</evidence>
<dbReference type="InterPro" id="IPR016197">
    <property type="entry name" value="Chromo-like_dom_sf"/>
</dbReference>
<dbReference type="Pfam" id="PF00385">
    <property type="entry name" value="Chromo"/>
    <property type="match status" value="1"/>
</dbReference>
<dbReference type="InterPro" id="IPR002110">
    <property type="entry name" value="Ankyrin_rpt"/>
</dbReference>
<keyword evidence="2 3" id="KW-0040">ANK repeat</keyword>
<feature type="domain" description="Chromo" evidence="5">
    <location>
        <begin position="326"/>
        <end position="382"/>
    </location>
</feature>
<dbReference type="SMART" id="SM00298">
    <property type="entry name" value="CHROMO"/>
    <property type="match status" value="3"/>
</dbReference>
<evidence type="ECO:0000256" key="2">
    <source>
        <dbReference type="ARBA" id="ARBA00023043"/>
    </source>
</evidence>
<dbReference type="Gene3D" id="2.40.50.40">
    <property type="match status" value="3"/>
</dbReference>
<keyword evidence="1" id="KW-0677">Repeat</keyword>
<dbReference type="SMART" id="SM00248">
    <property type="entry name" value="ANK"/>
    <property type="match status" value="3"/>
</dbReference>
<dbReference type="InterPro" id="IPR036770">
    <property type="entry name" value="Ankyrin_rpt-contain_sf"/>
</dbReference>
<evidence type="ECO:0000256" key="3">
    <source>
        <dbReference type="PROSITE-ProRule" id="PRU00023"/>
    </source>
</evidence>
<evidence type="ECO:0000256" key="1">
    <source>
        <dbReference type="ARBA" id="ARBA00022737"/>
    </source>
</evidence>
<protein>
    <recommendedName>
        <fullName evidence="5">Chromo domain-containing protein</fullName>
    </recommendedName>
</protein>
<dbReference type="CDD" id="cd18628">
    <property type="entry name" value="CD3_cpSRP43_like"/>
    <property type="match status" value="1"/>
</dbReference>
<dbReference type="SMR" id="A0A8T3BSW6"/>
<dbReference type="PANTHER" id="PTHR24171:SF10">
    <property type="entry name" value="ANKYRIN REPEAT DOMAIN-CONTAINING PROTEIN 29-LIKE"/>
    <property type="match status" value="1"/>
</dbReference>
<dbReference type="Gene3D" id="1.25.40.20">
    <property type="entry name" value="Ankyrin repeat-containing domain"/>
    <property type="match status" value="1"/>
</dbReference>
<evidence type="ECO:0000313" key="7">
    <source>
        <dbReference type="Proteomes" id="UP000829196"/>
    </source>
</evidence>
<dbReference type="PROSITE" id="PS50088">
    <property type="entry name" value="ANK_REPEAT"/>
    <property type="match status" value="2"/>
</dbReference>
<comment type="caution">
    <text evidence="6">The sequence shown here is derived from an EMBL/GenBank/DDBJ whole genome shotgun (WGS) entry which is preliminary data.</text>
</comment>
<dbReference type="SUPFAM" id="SSF54160">
    <property type="entry name" value="Chromo domain-like"/>
    <property type="match status" value="3"/>
</dbReference>
<name>A0A8T3BSW6_DENNO</name>
<keyword evidence="7" id="KW-1185">Reference proteome</keyword>
<dbReference type="PROSITE" id="PS50297">
    <property type="entry name" value="ANK_REP_REGION"/>
    <property type="match status" value="2"/>
</dbReference>
<feature type="region of interest" description="Disordered" evidence="4">
    <location>
        <begin position="52"/>
        <end position="79"/>
    </location>
</feature>
<dbReference type="EMBL" id="JAGYWB010000006">
    <property type="protein sequence ID" value="KAI0520328.1"/>
    <property type="molecule type" value="Genomic_DNA"/>
</dbReference>
<proteinExistence type="predicted"/>
<evidence type="ECO:0000256" key="4">
    <source>
        <dbReference type="SAM" id="MobiDB-lite"/>
    </source>
</evidence>
<reference evidence="6" key="1">
    <citation type="journal article" date="2022" name="Front. Genet.">
        <title>Chromosome-Scale Assembly of the Dendrobium nobile Genome Provides Insights Into the Molecular Mechanism of the Biosynthesis of the Medicinal Active Ingredient of Dendrobium.</title>
        <authorList>
            <person name="Xu Q."/>
            <person name="Niu S.-C."/>
            <person name="Li K.-L."/>
            <person name="Zheng P.-J."/>
            <person name="Zhang X.-J."/>
            <person name="Jia Y."/>
            <person name="Liu Y."/>
            <person name="Niu Y.-X."/>
            <person name="Yu L.-H."/>
            <person name="Chen D.-F."/>
            <person name="Zhang G.-Q."/>
        </authorList>
    </citation>
    <scope>NUCLEOTIDE SEQUENCE</scope>
    <source>
        <tissue evidence="6">Leaf</tissue>
    </source>
</reference>
<dbReference type="InterPro" id="IPR030300">
    <property type="entry name" value="CPSRP43_chromodomain_3"/>
</dbReference>
<gene>
    <name evidence="6" type="ORF">KFK09_007800</name>
</gene>
<dbReference type="SUPFAM" id="SSF48403">
    <property type="entry name" value="Ankyrin repeat"/>
    <property type="match status" value="1"/>
</dbReference>
<dbReference type="AlphaFoldDB" id="A0A8T3BSW6"/>
<feature type="repeat" description="ANK" evidence="3">
    <location>
        <begin position="202"/>
        <end position="234"/>
    </location>
</feature>
<dbReference type="OrthoDB" id="341259at2759"/>
<dbReference type="Proteomes" id="UP000829196">
    <property type="component" value="Unassembled WGS sequence"/>
</dbReference>